<dbReference type="InterPro" id="IPR013185">
    <property type="entry name" value="Transl_elong_KOW-like"/>
</dbReference>
<dbReference type="SMART" id="SM01185">
    <property type="entry name" value="EFP"/>
    <property type="match status" value="1"/>
</dbReference>
<dbReference type="CDD" id="cd04470">
    <property type="entry name" value="S1_EF-P_repeat_1"/>
    <property type="match status" value="1"/>
</dbReference>
<dbReference type="PANTHER" id="PTHR30053:SF14">
    <property type="entry name" value="TRANSLATION ELONGATION FACTOR KOW-LIKE DOMAIN-CONTAINING PROTEIN"/>
    <property type="match status" value="1"/>
</dbReference>
<comment type="similarity">
    <text evidence="1 2">Belongs to the elongation factor P family.</text>
</comment>
<evidence type="ECO:0000256" key="2">
    <source>
        <dbReference type="HAMAP-Rule" id="MF_00646"/>
    </source>
</evidence>
<dbReference type="InterPro" id="IPR001059">
    <property type="entry name" value="Transl_elong_P/YeiP_cen"/>
</dbReference>
<dbReference type="EMBL" id="JAAONZ010000001">
    <property type="protein sequence ID" value="NHO64208.1"/>
    <property type="molecule type" value="Genomic_DNA"/>
</dbReference>
<evidence type="ECO:0000259" key="3">
    <source>
        <dbReference type="SMART" id="SM00841"/>
    </source>
</evidence>
<dbReference type="NCBIfam" id="NF003392">
    <property type="entry name" value="PRK04542.1"/>
    <property type="match status" value="1"/>
</dbReference>
<dbReference type="HAMAP" id="MF_00646">
    <property type="entry name" value="EFP"/>
    <property type="match status" value="1"/>
</dbReference>
<feature type="domain" description="Elongation factor P C-terminal" evidence="3">
    <location>
        <begin position="132"/>
        <end position="187"/>
    </location>
</feature>
<dbReference type="CDD" id="cd05794">
    <property type="entry name" value="S1_EF-P_repeat_2"/>
    <property type="match status" value="1"/>
</dbReference>
<dbReference type="SUPFAM" id="SSF50104">
    <property type="entry name" value="Translation proteins SH3-like domain"/>
    <property type="match status" value="1"/>
</dbReference>
<gene>
    <name evidence="5" type="primary">yeiP</name>
    <name evidence="5" type="ORF">G8770_01445</name>
</gene>
<dbReference type="InterPro" id="IPR015365">
    <property type="entry name" value="Elong-fact-P_C"/>
</dbReference>
<evidence type="ECO:0000259" key="4">
    <source>
        <dbReference type="SMART" id="SM01185"/>
    </source>
</evidence>
<dbReference type="InterPro" id="IPR020599">
    <property type="entry name" value="Transl_elong_fac_P/YeiP"/>
</dbReference>
<protein>
    <recommendedName>
        <fullName evidence="2">Elongation factor P-like protein</fullName>
    </recommendedName>
</protein>
<dbReference type="InterPro" id="IPR013852">
    <property type="entry name" value="Transl_elong_P/YeiP_CS"/>
</dbReference>
<keyword evidence="5" id="KW-0648">Protein biosynthesis</keyword>
<dbReference type="AlphaFoldDB" id="A0A9E5MLB7"/>
<dbReference type="Proteomes" id="UP000787472">
    <property type="component" value="Unassembled WGS sequence"/>
</dbReference>
<keyword evidence="6" id="KW-1185">Reference proteome</keyword>
<dbReference type="InterPro" id="IPR014722">
    <property type="entry name" value="Rib_uL2_dom2"/>
</dbReference>
<evidence type="ECO:0000256" key="1">
    <source>
        <dbReference type="ARBA" id="ARBA00009479"/>
    </source>
</evidence>
<dbReference type="GO" id="GO:0043043">
    <property type="term" value="P:peptide biosynthetic process"/>
    <property type="evidence" value="ECO:0007669"/>
    <property type="project" value="InterPro"/>
</dbReference>
<evidence type="ECO:0000313" key="6">
    <source>
        <dbReference type="Proteomes" id="UP000787472"/>
    </source>
</evidence>
<sequence>MPKVSEIKKNTAVEFNDSVYVIRTIERSVPQGRAGGSIYRMRMYDVVTGHKTDQSFKESEMLNLANLTRRPANFSYSDGDEYVFMDSEDYSSYSFNKQQIEEELLFITEDTEGLVVLIVNDAPVALDLPVNVDLEIVQTDPALKGGSATARTKPAILSTGLTVQVPEHIASGERITVSVEDRRFISRAESK</sequence>
<dbReference type="PIRSF" id="PIRSF005901">
    <property type="entry name" value="EF-P"/>
    <property type="match status" value="1"/>
</dbReference>
<dbReference type="SUPFAM" id="SSF50249">
    <property type="entry name" value="Nucleic acid-binding proteins"/>
    <property type="match status" value="2"/>
</dbReference>
<dbReference type="Pfam" id="PF09285">
    <property type="entry name" value="Elong-fact-P_C"/>
    <property type="match status" value="1"/>
</dbReference>
<name>A0A9E5MLB7_9GAMM</name>
<dbReference type="Gene3D" id="2.40.50.140">
    <property type="entry name" value="Nucleic acid-binding proteins"/>
    <property type="match status" value="2"/>
</dbReference>
<accession>A0A9E5MLB7</accession>
<dbReference type="InterPro" id="IPR011897">
    <property type="entry name" value="Transl_elong_p-like_YeiP"/>
</dbReference>
<dbReference type="FunFam" id="2.40.50.140:FF:000004">
    <property type="entry name" value="Elongation factor P"/>
    <property type="match status" value="1"/>
</dbReference>
<dbReference type="PROSITE" id="PS01275">
    <property type="entry name" value="EFP"/>
    <property type="match status" value="1"/>
</dbReference>
<dbReference type="GO" id="GO:0003746">
    <property type="term" value="F:translation elongation factor activity"/>
    <property type="evidence" value="ECO:0007669"/>
    <property type="project" value="UniProtKB-UniRule"/>
</dbReference>
<keyword evidence="5" id="KW-0251">Elongation factor</keyword>
<dbReference type="Pfam" id="PF08207">
    <property type="entry name" value="EFP_N"/>
    <property type="match status" value="1"/>
</dbReference>
<dbReference type="PANTHER" id="PTHR30053">
    <property type="entry name" value="ELONGATION FACTOR P"/>
    <property type="match status" value="1"/>
</dbReference>
<dbReference type="InterPro" id="IPR008991">
    <property type="entry name" value="Translation_prot_SH3-like_sf"/>
</dbReference>
<dbReference type="RefSeq" id="WP_167181008.1">
    <property type="nucleotide sequence ID" value="NZ_JAAONZ010000001.1"/>
</dbReference>
<dbReference type="Pfam" id="PF01132">
    <property type="entry name" value="EFP"/>
    <property type="match status" value="1"/>
</dbReference>
<dbReference type="GO" id="GO:0005829">
    <property type="term" value="C:cytosol"/>
    <property type="evidence" value="ECO:0007669"/>
    <property type="project" value="UniProtKB-ARBA"/>
</dbReference>
<organism evidence="5 6">
    <name type="scientific">Pseudomaricurvus hydrocarbonicus</name>
    <dbReference type="NCBI Taxonomy" id="1470433"/>
    <lineage>
        <taxon>Bacteria</taxon>
        <taxon>Pseudomonadati</taxon>
        <taxon>Pseudomonadota</taxon>
        <taxon>Gammaproteobacteria</taxon>
        <taxon>Cellvibrionales</taxon>
        <taxon>Cellvibrionaceae</taxon>
        <taxon>Pseudomaricurvus</taxon>
    </lineage>
</organism>
<comment type="caution">
    <text evidence="5">The sequence shown here is derived from an EMBL/GenBank/DDBJ whole genome shotgun (WGS) entry which is preliminary data.</text>
</comment>
<feature type="domain" description="Translation elongation factor P/YeiP central" evidence="4">
    <location>
        <begin position="69"/>
        <end position="124"/>
    </location>
</feature>
<dbReference type="Gene3D" id="2.30.30.30">
    <property type="match status" value="1"/>
</dbReference>
<evidence type="ECO:0000313" key="5">
    <source>
        <dbReference type="EMBL" id="NHO64208.1"/>
    </source>
</evidence>
<dbReference type="InterPro" id="IPR012340">
    <property type="entry name" value="NA-bd_OB-fold"/>
</dbReference>
<proteinExistence type="inferred from homology"/>
<reference evidence="5" key="1">
    <citation type="submission" date="2020-03" db="EMBL/GenBank/DDBJ databases">
        <authorList>
            <person name="Guo F."/>
        </authorList>
    </citation>
    <scope>NUCLEOTIDE SEQUENCE</scope>
    <source>
        <strain evidence="5">JCM 30134</strain>
    </source>
</reference>
<dbReference type="SMART" id="SM00841">
    <property type="entry name" value="Elong-fact-P_C"/>
    <property type="match status" value="1"/>
</dbReference>